<feature type="signal peptide" evidence="1">
    <location>
        <begin position="1"/>
        <end position="29"/>
    </location>
</feature>
<reference evidence="2 3" key="1">
    <citation type="submission" date="2015-01" db="EMBL/GenBank/DDBJ databases">
        <title>Paenibacillus swuensis/DY6/whole genome sequencing.</title>
        <authorList>
            <person name="Kim M.K."/>
            <person name="Srinivasan S."/>
            <person name="Lee J.-J."/>
        </authorList>
    </citation>
    <scope>NUCLEOTIDE SEQUENCE [LARGE SCALE GENOMIC DNA]</scope>
    <source>
        <strain evidence="2 3">DY6</strain>
    </source>
</reference>
<accession>A0A172TEG6</accession>
<dbReference type="PATRIC" id="fig|1178515.4.peg.357"/>
<name>A0A172TEG6_9BACL</name>
<keyword evidence="3" id="KW-1185">Reference proteome</keyword>
<dbReference type="KEGG" id="pswu:SY83_01895"/>
<sequence>MSMFHKTIGLTLLILALLGNPLYSSVANAAAMDLPESTAANLNKLMNAGEAVNAEKLKSAHAEYSMFRQQEIELGRLIAHHHKTNEEALILLRKQIRQIDAMKLAAMQAELTDTKERSKPLYALSESLYKQLKQAKLTKNKALVSQLEDNILRIKPAILLTRQDVKNKETFLKEAKASAYKKIKDLRAMADETTVTYAQLKMDKSVVSSTLKLFSPQMKYLGKTAKAGDSAAALHALRTLTDYVRIVVEKQQRMYTLEQKIGTIISNAQVQLSRHSQ</sequence>
<protein>
    <submittedName>
        <fullName evidence="2">Uncharacterized protein</fullName>
    </submittedName>
</protein>
<dbReference type="EMBL" id="CP011388">
    <property type="protein sequence ID" value="ANE45287.1"/>
    <property type="molecule type" value="Genomic_DNA"/>
</dbReference>
<gene>
    <name evidence="2" type="ORF">SY83_01895</name>
</gene>
<dbReference type="OrthoDB" id="2679013at2"/>
<organism evidence="2 3">
    <name type="scientific">Paenibacillus swuensis</name>
    <dbReference type="NCBI Taxonomy" id="1178515"/>
    <lineage>
        <taxon>Bacteria</taxon>
        <taxon>Bacillati</taxon>
        <taxon>Bacillota</taxon>
        <taxon>Bacilli</taxon>
        <taxon>Bacillales</taxon>
        <taxon>Paenibacillaceae</taxon>
        <taxon>Paenibacillus</taxon>
    </lineage>
</organism>
<feature type="chain" id="PRO_5008000681" evidence="1">
    <location>
        <begin position="30"/>
        <end position="277"/>
    </location>
</feature>
<dbReference type="AlphaFoldDB" id="A0A172TEG6"/>
<evidence type="ECO:0000313" key="3">
    <source>
        <dbReference type="Proteomes" id="UP000076927"/>
    </source>
</evidence>
<dbReference type="RefSeq" id="WP_068603741.1">
    <property type="nucleotide sequence ID" value="NZ_CP011388.1"/>
</dbReference>
<dbReference type="Proteomes" id="UP000076927">
    <property type="component" value="Chromosome"/>
</dbReference>
<evidence type="ECO:0000256" key="1">
    <source>
        <dbReference type="SAM" id="SignalP"/>
    </source>
</evidence>
<keyword evidence="1" id="KW-0732">Signal</keyword>
<evidence type="ECO:0000313" key="2">
    <source>
        <dbReference type="EMBL" id="ANE45287.1"/>
    </source>
</evidence>
<proteinExistence type="predicted"/>